<dbReference type="InterPro" id="IPR001509">
    <property type="entry name" value="Epimerase_deHydtase"/>
</dbReference>
<keyword evidence="3" id="KW-1185">Reference proteome</keyword>
<protein>
    <submittedName>
        <fullName evidence="2">SDR family oxidoreductase</fullName>
    </submittedName>
</protein>
<dbReference type="InterPro" id="IPR050177">
    <property type="entry name" value="Lipid_A_modif_metabolic_enz"/>
</dbReference>
<accession>A0ABP8XW84</accession>
<sequence length="349" mass="37602">MPEQDGTTERTVVVVGASGNVGTGLLRVLKDVPDVRVHAVCRRPPPPVPPYDEAEWHALDLTAANAEQRLTELFTGADAVVDLAWAIQPVRDEARLRRTNVDGTAALLRAVRRSGVGQLVFASSLGAYASSPPDPARPVDESWPVTGQPRSAYSRDKLIVERMLDAFERDNPGVAVARVRPTLVVQRDAAREMTRLFLGPIVPHALFGLLAAGKVPLFPMPTDTVLQFVHADDLGRAFVEILDRRSRGAFNIAADALDARELTALIGARPVPVPHEVARLVIGLLFRLHALALSPGWFDVAVRTPVMDTGKARLELGWEPKIGTAEGVRILLEAVVEDATSPSPALAVG</sequence>
<evidence type="ECO:0000313" key="3">
    <source>
        <dbReference type="Proteomes" id="UP001500325"/>
    </source>
</evidence>
<comment type="caution">
    <text evidence="2">The sequence shown here is derived from an EMBL/GenBank/DDBJ whole genome shotgun (WGS) entry which is preliminary data.</text>
</comment>
<dbReference type="Gene3D" id="3.40.50.720">
    <property type="entry name" value="NAD(P)-binding Rossmann-like Domain"/>
    <property type="match status" value="1"/>
</dbReference>
<dbReference type="PANTHER" id="PTHR43245">
    <property type="entry name" value="BIFUNCTIONAL POLYMYXIN RESISTANCE PROTEIN ARNA"/>
    <property type="match status" value="1"/>
</dbReference>
<feature type="domain" description="NAD-dependent epimerase/dehydratase" evidence="1">
    <location>
        <begin position="12"/>
        <end position="253"/>
    </location>
</feature>
<dbReference type="EMBL" id="BAABIC010000046">
    <property type="protein sequence ID" value="GAA4714830.1"/>
    <property type="molecule type" value="Genomic_DNA"/>
</dbReference>
<dbReference type="InterPro" id="IPR036291">
    <property type="entry name" value="NAD(P)-bd_dom_sf"/>
</dbReference>
<dbReference type="SUPFAM" id="SSF51735">
    <property type="entry name" value="NAD(P)-binding Rossmann-fold domains"/>
    <property type="match status" value="1"/>
</dbReference>
<evidence type="ECO:0000313" key="2">
    <source>
        <dbReference type="EMBL" id="GAA4714830.1"/>
    </source>
</evidence>
<proteinExistence type="predicted"/>
<organism evidence="2 3">
    <name type="scientific">Pseudonocardia yuanmonensis</name>
    <dbReference type="NCBI Taxonomy" id="1095914"/>
    <lineage>
        <taxon>Bacteria</taxon>
        <taxon>Bacillati</taxon>
        <taxon>Actinomycetota</taxon>
        <taxon>Actinomycetes</taxon>
        <taxon>Pseudonocardiales</taxon>
        <taxon>Pseudonocardiaceae</taxon>
        <taxon>Pseudonocardia</taxon>
    </lineage>
</organism>
<dbReference type="Pfam" id="PF01370">
    <property type="entry name" value="Epimerase"/>
    <property type="match status" value="1"/>
</dbReference>
<reference evidence="3" key="1">
    <citation type="journal article" date="2019" name="Int. J. Syst. Evol. Microbiol.">
        <title>The Global Catalogue of Microorganisms (GCM) 10K type strain sequencing project: providing services to taxonomists for standard genome sequencing and annotation.</title>
        <authorList>
            <consortium name="The Broad Institute Genomics Platform"/>
            <consortium name="The Broad Institute Genome Sequencing Center for Infectious Disease"/>
            <person name="Wu L."/>
            <person name="Ma J."/>
        </authorList>
    </citation>
    <scope>NUCLEOTIDE SEQUENCE [LARGE SCALE GENOMIC DNA]</scope>
    <source>
        <strain evidence="3">JCM 18055</strain>
    </source>
</reference>
<dbReference type="RefSeq" id="WP_345384892.1">
    <property type="nucleotide sequence ID" value="NZ_BAABIC010000046.1"/>
</dbReference>
<evidence type="ECO:0000259" key="1">
    <source>
        <dbReference type="Pfam" id="PF01370"/>
    </source>
</evidence>
<name>A0ABP8XW84_9PSEU</name>
<gene>
    <name evidence="2" type="ORF">GCM10023215_67540</name>
</gene>
<dbReference type="Proteomes" id="UP001500325">
    <property type="component" value="Unassembled WGS sequence"/>
</dbReference>